<name>A0A645BJ57_9ZZZZ</name>
<sequence length="235" mass="25260">MIDLGDLREGLLFLNRGQIYAAADAADAEPGIELYGIGTNLTCYGAIIPDETNLGVLCDIADELRLRTGLPIPIVSGGNSSSIGLLKRGLVPDCVNHLRLGESILLGNDTAACRVLNGLYGDAFTLSTQLIEVQRKPSVPIGESGANAFGEHPTFESRGEQIRGICKIGRQDTVADGLTPRDEQVKIIGASSDHLIVDLTRAKPYRVGDVLDFTPDYGALLRAYTSPYVKRTYIE</sequence>
<gene>
    <name evidence="1" type="primary">orr_9</name>
    <name evidence="1" type="ORF">SDC9_112197</name>
</gene>
<comment type="caution">
    <text evidence="1">The sequence shown here is derived from an EMBL/GenBank/DDBJ whole genome shotgun (WGS) entry which is preliminary data.</text>
</comment>
<dbReference type="Gene3D" id="2.40.37.20">
    <property type="entry name" value="D-serine dehydratase-like domain"/>
    <property type="match status" value="1"/>
</dbReference>
<dbReference type="InterPro" id="IPR000821">
    <property type="entry name" value="Ala_racemase"/>
</dbReference>
<protein>
    <submittedName>
        <fullName evidence="1">Ornithine racemase</fullName>
        <ecNumber evidence="1">5.1.1.12</ecNumber>
    </submittedName>
</protein>
<dbReference type="AlphaFoldDB" id="A0A645BJ57"/>
<proteinExistence type="predicted"/>
<dbReference type="EC" id="5.1.1.12" evidence="1"/>
<dbReference type="GO" id="GO:0030170">
    <property type="term" value="F:pyridoxal phosphate binding"/>
    <property type="evidence" value="ECO:0007669"/>
    <property type="project" value="TreeGrafter"/>
</dbReference>
<dbReference type="InterPro" id="IPR042208">
    <property type="entry name" value="D-ser_dehydrat-like_sf"/>
</dbReference>
<keyword evidence="1" id="KW-0413">Isomerase</keyword>
<evidence type="ECO:0000313" key="1">
    <source>
        <dbReference type="EMBL" id="MPM65302.1"/>
    </source>
</evidence>
<dbReference type="GO" id="GO:0005829">
    <property type="term" value="C:cytosol"/>
    <property type="evidence" value="ECO:0007669"/>
    <property type="project" value="TreeGrafter"/>
</dbReference>
<dbReference type="GO" id="GO:0008784">
    <property type="term" value="F:alanine racemase activity"/>
    <property type="evidence" value="ECO:0007669"/>
    <property type="project" value="TreeGrafter"/>
</dbReference>
<dbReference type="PANTHER" id="PTHR30511:SF3">
    <property type="entry name" value="LYSINE RACEMASE"/>
    <property type="match status" value="1"/>
</dbReference>
<dbReference type="EMBL" id="VSSQ01020446">
    <property type="protein sequence ID" value="MPM65302.1"/>
    <property type="molecule type" value="Genomic_DNA"/>
</dbReference>
<dbReference type="Gene3D" id="3.20.20.10">
    <property type="entry name" value="Alanine racemase"/>
    <property type="match status" value="1"/>
</dbReference>
<dbReference type="GO" id="GO:0050157">
    <property type="term" value="F:ornithine racemase activity"/>
    <property type="evidence" value="ECO:0007669"/>
    <property type="project" value="UniProtKB-EC"/>
</dbReference>
<accession>A0A645BJ57</accession>
<organism evidence="1">
    <name type="scientific">bioreactor metagenome</name>
    <dbReference type="NCBI Taxonomy" id="1076179"/>
    <lineage>
        <taxon>unclassified sequences</taxon>
        <taxon>metagenomes</taxon>
        <taxon>ecological metagenomes</taxon>
    </lineage>
</organism>
<reference evidence="1" key="1">
    <citation type="submission" date="2019-08" db="EMBL/GenBank/DDBJ databases">
        <authorList>
            <person name="Kucharzyk K."/>
            <person name="Murdoch R.W."/>
            <person name="Higgins S."/>
            <person name="Loffler F."/>
        </authorList>
    </citation>
    <scope>NUCLEOTIDE SEQUENCE</scope>
</reference>
<dbReference type="InterPro" id="IPR029066">
    <property type="entry name" value="PLP-binding_barrel"/>
</dbReference>
<dbReference type="PANTHER" id="PTHR30511">
    <property type="entry name" value="ALANINE RACEMASE"/>
    <property type="match status" value="1"/>
</dbReference>
<dbReference type="SUPFAM" id="SSF51419">
    <property type="entry name" value="PLP-binding barrel"/>
    <property type="match status" value="1"/>
</dbReference>